<dbReference type="PANTHER" id="PTHR21666">
    <property type="entry name" value="PEPTIDASE-RELATED"/>
    <property type="match status" value="1"/>
</dbReference>
<dbReference type="GO" id="GO:0004222">
    <property type="term" value="F:metalloendopeptidase activity"/>
    <property type="evidence" value="ECO:0007669"/>
    <property type="project" value="TreeGrafter"/>
</dbReference>
<dbReference type="Gene3D" id="2.70.70.10">
    <property type="entry name" value="Glucose Permease (Domain IIA)"/>
    <property type="match status" value="1"/>
</dbReference>
<dbReference type="InterPro" id="IPR016047">
    <property type="entry name" value="M23ase_b-sheet_dom"/>
</dbReference>
<sequence length="387" mass="41685">MSSLKTFISEWVIDFFKYLRILLSYFVASYLKPKFAVFESVKSILVGKMYQQRGKHSQLIVNSVMVTVMVLSVTLGPTIIVNDSQTQAVMSLGLGSKFAFAQESTPSGETARVLGLSTESQVEMDPLTQVSDKPRADMLDYTVESGDTLASIAKKFGVDTDSITWLNKGLSEKKIKIGTVLKIPPVTGVVHTVKAGETIYSVAKKYNVSAQAVVDFPFNEFTNDETFALAIGQQLIVPDGEMPDEVILSPRSNLASTLTPNAGAVSATGNWIWPAAGKISQDFKAWHKGIDIANHDGGPILAADSGTVLVASWADNTGYGNRVVIDHGNGKKTLYAHMSSFSVVVGQTVKRGDKLGMMGSTGRSTGTHLHFEIRTDKGNASPLAVLK</sequence>
<evidence type="ECO:0000313" key="4">
    <source>
        <dbReference type="Proteomes" id="UP000034794"/>
    </source>
</evidence>
<dbReference type="InterPro" id="IPR011055">
    <property type="entry name" value="Dup_hybrid_motif"/>
</dbReference>
<evidence type="ECO:0000313" key="3">
    <source>
        <dbReference type="EMBL" id="KKU32591.1"/>
    </source>
</evidence>
<dbReference type="InterPro" id="IPR036779">
    <property type="entry name" value="LysM_dom_sf"/>
</dbReference>
<dbReference type="PANTHER" id="PTHR21666:SF270">
    <property type="entry name" value="MUREIN HYDROLASE ACTIVATOR ENVC"/>
    <property type="match status" value="1"/>
</dbReference>
<dbReference type="InterPro" id="IPR018392">
    <property type="entry name" value="LysM"/>
</dbReference>
<feature type="domain" description="LysM" evidence="2">
    <location>
        <begin position="139"/>
        <end position="183"/>
    </location>
</feature>
<evidence type="ECO:0000259" key="2">
    <source>
        <dbReference type="PROSITE" id="PS51782"/>
    </source>
</evidence>
<comment type="caution">
    <text evidence="3">The sequence shown here is derived from an EMBL/GenBank/DDBJ whole genome shotgun (WGS) entry which is preliminary data.</text>
</comment>
<feature type="transmembrane region" description="Helical" evidence="1">
    <location>
        <begin position="59"/>
        <end position="80"/>
    </location>
</feature>
<organism evidence="3 4">
    <name type="scientific">Candidatus Collierbacteria bacterium GW2011_GWA2_46_26</name>
    <dbReference type="NCBI Taxonomy" id="1618381"/>
    <lineage>
        <taxon>Bacteria</taxon>
        <taxon>Candidatus Collieribacteriota</taxon>
    </lineage>
</organism>
<keyword evidence="1" id="KW-0472">Membrane</keyword>
<dbReference type="PROSITE" id="PS51782">
    <property type="entry name" value="LYSM"/>
    <property type="match status" value="2"/>
</dbReference>
<gene>
    <name evidence="3" type="ORF">UX47_C0009G0028</name>
</gene>
<dbReference type="SUPFAM" id="SSF51261">
    <property type="entry name" value="Duplicated hybrid motif"/>
    <property type="match status" value="1"/>
</dbReference>
<feature type="domain" description="LysM" evidence="2">
    <location>
        <begin position="189"/>
        <end position="237"/>
    </location>
</feature>
<evidence type="ECO:0000256" key="1">
    <source>
        <dbReference type="SAM" id="Phobius"/>
    </source>
</evidence>
<dbReference type="Pfam" id="PF01476">
    <property type="entry name" value="LysM"/>
    <property type="match status" value="2"/>
</dbReference>
<dbReference type="SUPFAM" id="SSF54106">
    <property type="entry name" value="LysM domain"/>
    <property type="match status" value="2"/>
</dbReference>
<dbReference type="Gene3D" id="3.10.350.10">
    <property type="entry name" value="LysM domain"/>
    <property type="match status" value="2"/>
</dbReference>
<dbReference type="PATRIC" id="fig|1618381.3.peg.1068"/>
<dbReference type="EMBL" id="LCMI01000009">
    <property type="protein sequence ID" value="KKU32591.1"/>
    <property type="molecule type" value="Genomic_DNA"/>
</dbReference>
<dbReference type="Proteomes" id="UP000034794">
    <property type="component" value="Unassembled WGS sequence"/>
</dbReference>
<dbReference type="CDD" id="cd00118">
    <property type="entry name" value="LysM"/>
    <property type="match status" value="2"/>
</dbReference>
<keyword evidence="1" id="KW-0812">Transmembrane</keyword>
<keyword evidence="1" id="KW-1133">Transmembrane helix</keyword>
<reference evidence="3 4" key="1">
    <citation type="journal article" date="2015" name="Nature">
        <title>rRNA introns, odd ribosomes, and small enigmatic genomes across a large radiation of phyla.</title>
        <authorList>
            <person name="Brown C.T."/>
            <person name="Hug L.A."/>
            <person name="Thomas B.C."/>
            <person name="Sharon I."/>
            <person name="Castelle C.J."/>
            <person name="Singh A."/>
            <person name="Wilkins M.J."/>
            <person name="Williams K.H."/>
            <person name="Banfield J.F."/>
        </authorList>
    </citation>
    <scope>NUCLEOTIDE SEQUENCE [LARGE SCALE GENOMIC DNA]</scope>
</reference>
<dbReference type="SMART" id="SM00257">
    <property type="entry name" value="LysM"/>
    <property type="match status" value="2"/>
</dbReference>
<accession>A0A0G1PIM0</accession>
<dbReference type="CDD" id="cd12797">
    <property type="entry name" value="M23_peptidase"/>
    <property type="match status" value="1"/>
</dbReference>
<name>A0A0G1PIM0_9BACT</name>
<dbReference type="AlphaFoldDB" id="A0A0G1PIM0"/>
<dbReference type="Pfam" id="PF01551">
    <property type="entry name" value="Peptidase_M23"/>
    <property type="match status" value="1"/>
</dbReference>
<dbReference type="InterPro" id="IPR050570">
    <property type="entry name" value="Cell_wall_metabolism_enzyme"/>
</dbReference>
<proteinExistence type="predicted"/>
<protein>
    <submittedName>
        <fullName evidence="3">Peptidase M23 family protein</fullName>
    </submittedName>
</protein>